<protein>
    <submittedName>
        <fullName evidence="1">Uncharacterized protein</fullName>
    </submittedName>
</protein>
<gene>
    <name evidence="1" type="ORF">H9Q81_08030</name>
</gene>
<keyword evidence="2" id="KW-1185">Reference proteome</keyword>
<organism evidence="1 2">
    <name type="scientific">Fusobacterium hominis</name>
    <dbReference type="NCBI Taxonomy" id="2764326"/>
    <lineage>
        <taxon>Bacteria</taxon>
        <taxon>Fusobacteriati</taxon>
        <taxon>Fusobacteriota</taxon>
        <taxon>Fusobacteriia</taxon>
        <taxon>Fusobacteriales</taxon>
        <taxon>Fusobacteriaceae</taxon>
        <taxon>Fusobacterium</taxon>
    </lineage>
</organism>
<evidence type="ECO:0000313" key="1">
    <source>
        <dbReference type="EMBL" id="QNM14897.1"/>
    </source>
</evidence>
<sequence>MSEIDKYYKNWVDETLSKVKLDEDKKEKLLSSHTKEKEKVTSEFRKLTGLDKKDMGFLFAAIALQCIRQYILGGTIGKVIDKTTRVTHNAPSIIKLEKTLNNKYDKVSKTLENIGKYKTGEEIAKKCKVPYDAITNSSKYNLGLGGLTHRYQTLGHDPLFGIIFGTMNILTDTMTLNDFSSFCVDMEDFSIGEEISTLDVAKNALSSIASDTTRLPKALFSQIVHMKTDEFTKIGLPIPGTTILSGKFKELYLKNYDKICFERDLRTVELQTGFNLMINKIIELVHGLYYDEKLCGDRNLYDAKTIKIILYSNIIASSSNILASYFVNPLGVNYLDIGGIGITFYRIIKDIPFMLSLEKEFIDKKLYLNYRREIENLDMEITNLVNEIIK</sequence>
<dbReference type="AlphaFoldDB" id="A0A7G9GVR5"/>
<dbReference type="KEGG" id="fho:H9Q81_08030"/>
<dbReference type="RefSeq" id="WP_187422770.1">
    <property type="nucleotide sequence ID" value="NZ_CP060637.1"/>
</dbReference>
<evidence type="ECO:0000313" key="2">
    <source>
        <dbReference type="Proteomes" id="UP000515913"/>
    </source>
</evidence>
<name>A0A7G9GVR5_9FUSO</name>
<accession>A0A7G9GVR5</accession>
<proteinExistence type="predicted"/>
<reference evidence="1 2" key="1">
    <citation type="submission" date="2020-08" db="EMBL/GenBank/DDBJ databases">
        <authorList>
            <person name="Liu C."/>
            <person name="Sun Q."/>
        </authorList>
    </citation>
    <scope>NUCLEOTIDE SEQUENCE [LARGE SCALE GENOMIC DNA]</scope>
    <source>
        <strain evidence="1 2">NSJ-57</strain>
    </source>
</reference>
<dbReference type="EMBL" id="CP060637">
    <property type="protein sequence ID" value="QNM14897.1"/>
    <property type="molecule type" value="Genomic_DNA"/>
</dbReference>
<dbReference type="Proteomes" id="UP000515913">
    <property type="component" value="Chromosome"/>
</dbReference>